<sequence>MSLTVSQGEGMMVITVTSNPQSRWPLLCQILSSLCSGPVCFASQDMEEKLTDTQRVIRIVQMVVAVMNLVLGCFGMIFFFVTTSVSSMVLSVLQLCVAISFCVLTIKSLCKKGGSAKLVENTTSESRSGKSQYSLPFGHSCSMTLALTQDMEDKLTDTHTALGTVQIMVGVMNITMGCFGFVFAFWIGGVFLVVGIMCVLAVMFPRPRLLVITVVLNVVSAALAITAAVLYSMDLAMGSSLSCYRDNYYSSNNDWLARKGSNFESCFYYKNLSQMMLGGLDIMMVVLSVLQLCVTISFCVLTGKALRKKDEDAKVLNQQHYYNNQSVRSTDRESFRELLCVFIIVCGFAVGGGSRTSQAAPGRLHCWCCVTR</sequence>
<dbReference type="GO" id="GO:0016020">
    <property type="term" value="C:membrane"/>
    <property type="evidence" value="ECO:0007669"/>
    <property type="project" value="UniProtKB-SubCell"/>
</dbReference>
<comment type="similarity">
    <text evidence="2">Belongs to the MS4A family.</text>
</comment>
<evidence type="ECO:0000256" key="4">
    <source>
        <dbReference type="ARBA" id="ARBA00022989"/>
    </source>
</evidence>
<protein>
    <submittedName>
        <fullName evidence="7">Uncharacterized LOC107592132</fullName>
    </submittedName>
</protein>
<proteinExistence type="inferred from homology"/>
<dbReference type="AlphaFoldDB" id="A0A672JZG3"/>
<dbReference type="PANTHER" id="PTHR23320:SF125">
    <property type="entry name" value="TRANSMEMBRANE PROTEIN 176L.1-RELATED"/>
    <property type="match status" value="1"/>
</dbReference>
<feature type="transmembrane region" description="Helical" evidence="6">
    <location>
        <begin position="209"/>
        <end position="231"/>
    </location>
</feature>
<feature type="transmembrane region" description="Helical" evidence="6">
    <location>
        <begin position="59"/>
        <end position="81"/>
    </location>
</feature>
<accession>A0A672JZG3</accession>
<reference evidence="7" key="2">
    <citation type="submission" date="2025-09" db="UniProtKB">
        <authorList>
            <consortium name="Ensembl"/>
        </authorList>
    </citation>
    <scope>IDENTIFICATION</scope>
</reference>
<dbReference type="InterPro" id="IPR030417">
    <property type="entry name" value="MS4A"/>
</dbReference>
<dbReference type="Proteomes" id="UP000472262">
    <property type="component" value="Unassembled WGS sequence"/>
</dbReference>
<feature type="transmembrane region" description="Helical" evidence="6">
    <location>
        <begin position="183"/>
        <end position="202"/>
    </location>
</feature>
<evidence type="ECO:0000256" key="6">
    <source>
        <dbReference type="SAM" id="Phobius"/>
    </source>
</evidence>
<keyword evidence="8" id="KW-1185">Reference proteome</keyword>
<dbReference type="Ensembl" id="ENSSGRT00000002146.1">
    <property type="protein sequence ID" value="ENSSGRP00000001972.1"/>
    <property type="gene ID" value="ENSSGRG00000001156.1"/>
</dbReference>
<evidence type="ECO:0000256" key="3">
    <source>
        <dbReference type="ARBA" id="ARBA00022692"/>
    </source>
</evidence>
<dbReference type="PANTHER" id="PTHR23320">
    <property type="entry name" value="MEMBRANE-SPANNING 4-DOMAINS SUBFAMILY A MS4A -RELATED"/>
    <property type="match status" value="1"/>
</dbReference>
<evidence type="ECO:0000256" key="5">
    <source>
        <dbReference type="ARBA" id="ARBA00023136"/>
    </source>
</evidence>
<name>A0A672JZG3_SINGR</name>
<comment type="subcellular location">
    <subcellularLocation>
        <location evidence="1">Membrane</location>
        <topology evidence="1">Multi-pass membrane protein</topology>
    </subcellularLocation>
</comment>
<organism evidence="7 8">
    <name type="scientific">Sinocyclocheilus grahami</name>
    <name type="common">Dianchi golden-line fish</name>
    <name type="synonym">Barbus grahami</name>
    <dbReference type="NCBI Taxonomy" id="75366"/>
    <lineage>
        <taxon>Eukaryota</taxon>
        <taxon>Metazoa</taxon>
        <taxon>Chordata</taxon>
        <taxon>Craniata</taxon>
        <taxon>Vertebrata</taxon>
        <taxon>Euteleostomi</taxon>
        <taxon>Actinopterygii</taxon>
        <taxon>Neopterygii</taxon>
        <taxon>Teleostei</taxon>
        <taxon>Ostariophysi</taxon>
        <taxon>Cypriniformes</taxon>
        <taxon>Cyprinidae</taxon>
        <taxon>Cyprininae</taxon>
        <taxon>Sinocyclocheilus</taxon>
    </lineage>
</organism>
<evidence type="ECO:0000256" key="2">
    <source>
        <dbReference type="ARBA" id="ARBA00009565"/>
    </source>
</evidence>
<dbReference type="Pfam" id="PF04103">
    <property type="entry name" value="CD20"/>
    <property type="match status" value="1"/>
</dbReference>
<dbReference type="InParanoid" id="A0A672JZG3"/>
<dbReference type="OMA" id="YYNNQSV"/>
<feature type="transmembrane region" description="Helical" evidence="6">
    <location>
        <begin position="87"/>
        <end position="106"/>
    </location>
</feature>
<keyword evidence="4 6" id="KW-1133">Transmembrane helix</keyword>
<gene>
    <name evidence="7" type="primary">LOC107592132</name>
</gene>
<dbReference type="InterPro" id="IPR007237">
    <property type="entry name" value="CD20-like"/>
</dbReference>
<reference evidence="7" key="1">
    <citation type="submission" date="2025-08" db="UniProtKB">
        <authorList>
            <consortium name="Ensembl"/>
        </authorList>
    </citation>
    <scope>IDENTIFICATION</scope>
</reference>
<evidence type="ECO:0000256" key="1">
    <source>
        <dbReference type="ARBA" id="ARBA00004141"/>
    </source>
</evidence>
<keyword evidence="5 6" id="KW-0472">Membrane</keyword>
<evidence type="ECO:0000313" key="7">
    <source>
        <dbReference type="Ensembl" id="ENSSGRP00000001972.1"/>
    </source>
</evidence>
<keyword evidence="3 6" id="KW-0812">Transmembrane</keyword>
<feature type="transmembrane region" description="Helical" evidence="6">
    <location>
        <begin position="282"/>
        <end position="301"/>
    </location>
</feature>
<evidence type="ECO:0000313" key="8">
    <source>
        <dbReference type="Proteomes" id="UP000472262"/>
    </source>
</evidence>